<dbReference type="EMBL" id="MU393424">
    <property type="protein sequence ID" value="KAI4870394.1"/>
    <property type="molecule type" value="Genomic_DNA"/>
</dbReference>
<accession>A0ACB9ZFZ5</accession>
<proteinExistence type="predicted"/>
<evidence type="ECO:0000313" key="2">
    <source>
        <dbReference type="Proteomes" id="UP001497700"/>
    </source>
</evidence>
<comment type="caution">
    <text evidence="1">The sequence shown here is derived from an EMBL/GenBank/DDBJ whole genome shotgun (WGS) entry which is preliminary data.</text>
</comment>
<organism evidence="1 2">
    <name type="scientific">Hypoxylon rubiginosum</name>
    <dbReference type="NCBI Taxonomy" id="110542"/>
    <lineage>
        <taxon>Eukaryota</taxon>
        <taxon>Fungi</taxon>
        <taxon>Dikarya</taxon>
        <taxon>Ascomycota</taxon>
        <taxon>Pezizomycotina</taxon>
        <taxon>Sordariomycetes</taxon>
        <taxon>Xylariomycetidae</taxon>
        <taxon>Xylariales</taxon>
        <taxon>Hypoxylaceae</taxon>
        <taxon>Hypoxylon</taxon>
    </lineage>
</organism>
<keyword evidence="2" id="KW-1185">Reference proteome</keyword>
<dbReference type="Proteomes" id="UP001497700">
    <property type="component" value="Unassembled WGS sequence"/>
</dbReference>
<sequence length="303" mass="33778">MDYRTWNHRTVEVEPSVRIAYIDCPSKSKRSQRGVILLIHGFPQTSYQFRHVIDPLAEAGYRVLAPDYRGAGASSKPATGFTKSIMARDLVRLLDALKIHEPVHVIGHDIGGMIAFAMAAKHPSRVASLNWGECPLPGTSVHTEDRTTHAVQQFHFIFHCVSDLALALVAGRERIYLSHFFQKIAYNTAAIKREDLDHYVECYEQPGAMRCAFEVYRMFEQDAIECKEWIASYGKLSLPAVCLSGGKSRHLDAAGKMAAEVHQEGTCDIVTVPDAAHYIAEENPEGFVREALRLIERATGGPK</sequence>
<protein>
    <submittedName>
        <fullName evidence="1">Soluble epoxide hydrolase</fullName>
    </submittedName>
</protein>
<keyword evidence="1" id="KW-0378">Hydrolase</keyword>
<gene>
    <name evidence="1" type="ORF">F4820DRAFT_403514</name>
</gene>
<reference evidence="1 2" key="1">
    <citation type="journal article" date="2022" name="New Phytol.">
        <title>Ecological generalism drives hyperdiversity of secondary metabolite gene clusters in xylarialean endophytes.</title>
        <authorList>
            <person name="Franco M.E.E."/>
            <person name="Wisecaver J.H."/>
            <person name="Arnold A.E."/>
            <person name="Ju Y.M."/>
            <person name="Slot J.C."/>
            <person name="Ahrendt S."/>
            <person name="Moore L.P."/>
            <person name="Eastman K.E."/>
            <person name="Scott K."/>
            <person name="Konkel Z."/>
            <person name="Mondo S.J."/>
            <person name="Kuo A."/>
            <person name="Hayes R.D."/>
            <person name="Haridas S."/>
            <person name="Andreopoulos B."/>
            <person name="Riley R."/>
            <person name="LaButti K."/>
            <person name="Pangilinan J."/>
            <person name="Lipzen A."/>
            <person name="Amirebrahimi M."/>
            <person name="Yan J."/>
            <person name="Adam C."/>
            <person name="Keymanesh K."/>
            <person name="Ng V."/>
            <person name="Louie K."/>
            <person name="Northen T."/>
            <person name="Drula E."/>
            <person name="Henrissat B."/>
            <person name="Hsieh H.M."/>
            <person name="Youens-Clark K."/>
            <person name="Lutzoni F."/>
            <person name="Miadlikowska J."/>
            <person name="Eastwood D.C."/>
            <person name="Hamelin R.C."/>
            <person name="Grigoriev I.V."/>
            <person name="U'Ren J.M."/>
        </authorList>
    </citation>
    <scope>NUCLEOTIDE SEQUENCE [LARGE SCALE GENOMIC DNA]</scope>
    <source>
        <strain evidence="1 2">CBS 119005</strain>
    </source>
</reference>
<evidence type="ECO:0000313" key="1">
    <source>
        <dbReference type="EMBL" id="KAI4870394.1"/>
    </source>
</evidence>
<name>A0ACB9ZFZ5_9PEZI</name>